<comment type="caution">
    <text evidence="2">The sequence shown here is derived from an EMBL/GenBank/DDBJ whole genome shotgun (WGS) entry which is preliminary data.</text>
</comment>
<protein>
    <submittedName>
        <fullName evidence="2">DUF3846 domain-containing protein</fullName>
    </submittedName>
</protein>
<sequence length="145" mass="16223">MKALLIDYRQVRHINLKEEDGRVSLKDLQNRVGGYVEPFDPLFENVILYINEDGIGSCDPNRLIIANRHMAEEGYASPKDPCRPVTPGEPYTILHGNIIAVGHDPQTGEARSLTDGEEREVRDYFHRVSRPGSGVMAVLAIRAGR</sequence>
<name>A0A7X9RKS7_9BIFI</name>
<dbReference type="EMBL" id="JABAGI010000003">
    <property type="protein sequence ID" value="NME61833.1"/>
    <property type="molecule type" value="Genomic_DNA"/>
</dbReference>
<evidence type="ECO:0000313" key="2">
    <source>
        <dbReference type="EMBL" id="NME61833.1"/>
    </source>
</evidence>
<accession>A0A7X9RKS7</accession>
<dbReference type="RefSeq" id="WP_168983934.1">
    <property type="nucleotide sequence ID" value="NZ_JABAGI010000003.1"/>
</dbReference>
<gene>
    <name evidence="2" type="ORF">HF844_03315</name>
</gene>
<dbReference type="Pfam" id="PF12957">
    <property type="entry name" value="DUF3846"/>
    <property type="match status" value="1"/>
</dbReference>
<dbReference type="InterPro" id="IPR024559">
    <property type="entry name" value="DUF3846"/>
</dbReference>
<evidence type="ECO:0000313" key="3">
    <source>
        <dbReference type="Proteomes" id="UP000588369"/>
    </source>
</evidence>
<dbReference type="Proteomes" id="UP000588369">
    <property type="component" value="Unassembled WGS sequence"/>
</dbReference>
<feature type="domain" description="DUF3846" evidence="1">
    <location>
        <begin position="1"/>
        <end position="126"/>
    </location>
</feature>
<reference evidence="2 3" key="1">
    <citation type="submission" date="2020-04" db="EMBL/GenBank/DDBJ databases">
        <authorList>
            <person name="Hitch T.C.A."/>
            <person name="Wylensek D."/>
            <person name="Clavel T."/>
        </authorList>
    </citation>
    <scope>NUCLEOTIDE SEQUENCE [LARGE SCALE GENOMIC DNA]</scope>
    <source>
        <strain evidence="2 3">BSM-130-P53-3C</strain>
    </source>
</reference>
<evidence type="ECO:0000259" key="1">
    <source>
        <dbReference type="Pfam" id="PF12957"/>
    </source>
</evidence>
<organism evidence="2 3">
    <name type="scientific">Bifidobacterium thermophilum</name>
    <dbReference type="NCBI Taxonomy" id="33905"/>
    <lineage>
        <taxon>Bacteria</taxon>
        <taxon>Bacillati</taxon>
        <taxon>Actinomycetota</taxon>
        <taxon>Actinomycetes</taxon>
        <taxon>Bifidobacteriales</taxon>
        <taxon>Bifidobacteriaceae</taxon>
        <taxon>Bifidobacterium</taxon>
    </lineage>
</organism>
<proteinExistence type="predicted"/>
<dbReference type="AlphaFoldDB" id="A0A7X9RKS7"/>